<organism evidence="1 2">
    <name type="scientific">Iphiclides podalirius</name>
    <name type="common">scarce swallowtail</name>
    <dbReference type="NCBI Taxonomy" id="110791"/>
    <lineage>
        <taxon>Eukaryota</taxon>
        <taxon>Metazoa</taxon>
        <taxon>Ecdysozoa</taxon>
        <taxon>Arthropoda</taxon>
        <taxon>Hexapoda</taxon>
        <taxon>Insecta</taxon>
        <taxon>Pterygota</taxon>
        <taxon>Neoptera</taxon>
        <taxon>Endopterygota</taxon>
        <taxon>Lepidoptera</taxon>
        <taxon>Glossata</taxon>
        <taxon>Ditrysia</taxon>
        <taxon>Papilionoidea</taxon>
        <taxon>Papilionidae</taxon>
        <taxon>Papilioninae</taxon>
        <taxon>Iphiclides</taxon>
    </lineage>
</organism>
<evidence type="ECO:0000313" key="2">
    <source>
        <dbReference type="Proteomes" id="UP000837857"/>
    </source>
</evidence>
<dbReference type="EMBL" id="OW152825">
    <property type="protein sequence ID" value="CAH2041313.1"/>
    <property type="molecule type" value="Genomic_DNA"/>
</dbReference>
<protein>
    <submittedName>
        <fullName evidence="1">Uncharacterized protein</fullName>
    </submittedName>
</protein>
<evidence type="ECO:0000313" key="1">
    <source>
        <dbReference type="EMBL" id="CAH2041313.1"/>
    </source>
</evidence>
<keyword evidence="2" id="KW-1185">Reference proteome</keyword>
<reference evidence="1" key="1">
    <citation type="submission" date="2022-03" db="EMBL/GenBank/DDBJ databases">
        <authorList>
            <person name="Martin H S."/>
        </authorList>
    </citation>
    <scope>NUCLEOTIDE SEQUENCE</scope>
</reference>
<dbReference type="Proteomes" id="UP000837857">
    <property type="component" value="Chromosome 13"/>
</dbReference>
<accession>A0ABN8HYK0</accession>
<gene>
    <name evidence="1" type="ORF">IPOD504_LOCUS3078</name>
</gene>
<name>A0ABN8HYK0_9NEOP</name>
<proteinExistence type="predicted"/>
<feature type="non-terminal residue" evidence="1">
    <location>
        <position position="155"/>
    </location>
</feature>
<sequence>MLSILCEINGVCAPSSPAPSAPKTISDLALHECHRLLCTIRTGKTGVFHAFVPNSETLNEATTINRQSVTSAKMVASQPTGIANADLAQGKEQPNAKRNHCLRISREKSRSLPEADRFHSASRGKTYANLGRDTHIKVSPPTTLTLQRGLVAVAW</sequence>